<comment type="subcellular location">
    <subcellularLocation>
        <location evidence="1">Periplasm</location>
    </subcellularLocation>
</comment>
<reference evidence="9 10" key="2">
    <citation type="submission" date="2015-10" db="EMBL/GenBank/DDBJ databases">
        <title>Draft Genome Sequence of Prosthecomicrobium hirschii ATCC 27832.</title>
        <authorList>
            <person name="Daniel J."/>
            <person name="Givan S.A."/>
            <person name="Brun Y.V."/>
            <person name="Brown P.J."/>
        </authorList>
    </citation>
    <scope>NUCLEOTIDE SEQUENCE [LARGE SCALE GENOMIC DNA]</scope>
    <source>
        <strain evidence="9 10">16</strain>
    </source>
</reference>
<gene>
    <name evidence="9" type="ORF">ABB55_04985</name>
</gene>
<name>A0A0P6W0N9_9HYPH</name>
<sequence length="260" mass="28622">MRFVIGLAAAAVALATAAMPVAAKEWKTIRIGTEGAYPPFNFQDSNKELQGFDIDIAKALCDKMKAKCEFMAQDWDGIIPALKAKKYDAIVASMSITEERKKQVDFTDKYYQTPARFATKKVGGFTAVTPEALKGKTVGAQSSTIHANYLEDLYKSKGVTVKLYGTQDEANADLAAGRLDGVLADSVVLYEWLEKGDAGKCCQFVGPDIKDVKYFGEGAGIAVRKEDKDLKQQFNKALAEIIKDGTYEKLNKKYFPFSIY</sequence>
<dbReference type="InterPro" id="IPR005768">
    <property type="entry name" value="Lys_Arg_Orn-bd"/>
</dbReference>
<evidence type="ECO:0000256" key="7">
    <source>
        <dbReference type="SAM" id="SignalP"/>
    </source>
</evidence>
<dbReference type="CDD" id="cd13702">
    <property type="entry name" value="PBP2_mlr5654_like"/>
    <property type="match status" value="1"/>
</dbReference>
<dbReference type="PANTHER" id="PTHR35936">
    <property type="entry name" value="MEMBRANE-BOUND LYTIC MUREIN TRANSGLYCOSYLASE F"/>
    <property type="match status" value="1"/>
</dbReference>
<keyword evidence="3" id="KW-0813">Transport</keyword>
<comment type="caution">
    <text evidence="9">The sequence shown here is derived from an EMBL/GenBank/DDBJ whole genome shotgun (WGS) entry which is preliminary data.</text>
</comment>
<evidence type="ECO:0000313" key="10">
    <source>
        <dbReference type="Proteomes" id="UP000048984"/>
    </source>
</evidence>
<feature type="chain" id="PRO_5006131977" evidence="7">
    <location>
        <begin position="24"/>
        <end position="260"/>
    </location>
</feature>
<dbReference type="InterPro" id="IPR001638">
    <property type="entry name" value="Solute-binding_3/MltF_N"/>
</dbReference>
<dbReference type="OrthoDB" id="9807134at2"/>
<dbReference type="EMBL" id="LJYW01000001">
    <property type="protein sequence ID" value="KPL51661.1"/>
    <property type="molecule type" value="Genomic_DNA"/>
</dbReference>
<evidence type="ECO:0000259" key="8">
    <source>
        <dbReference type="SMART" id="SM00062"/>
    </source>
</evidence>
<feature type="domain" description="Solute-binding protein family 3/N-terminal" evidence="8">
    <location>
        <begin position="28"/>
        <end position="258"/>
    </location>
</feature>
<keyword evidence="4 7" id="KW-0732">Signal</keyword>
<dbReference type="Pfam" id="PF00497">
    <property type="entry name" value="SBP_bac_3"/>
    <property type="match status" value="1"/>
</dbReference>
<keyword evidence="10" id="KW-1185">Reference proteome</keyword>
<evidence type="ECO:0000256" key="4">
    <source>
        <dbReference type="ARBA" id="ARBA00022729"/>
    </source>
</evidence>
<dbReference type="SUPFAM" id="SSF53850">
    <property type="entry name" value="Periplasmic binding protein-like II"/>
    <property type="match status" value="1"/>
</dbReference>
<keyword evidence="5" id="KW-0574">Periplasm</keyword>
<dbReference type="InterPro" id="IPR018313">
    <property type="entry name" value="SBP_3_CS"/>
</dbReference>
<accession>A0A0P6W0N9</accession>
<evidence type="ECO:0000313" key="9">
    <source>
        <dbReference type="EMBL" id="KPL51661.1"/>
    </source>
</evidence>
<proteinExistence type="inferred from homology"/>
<dbReference type="STRING" id="665126.ABB55_04985"/>
<organism evidence="9 10">
    <name type="scientific">Prosthecodimorpha hirschii</name>
    <dbReference type="NCBI Taxonomy" id="665126"/>
    <lineage>
        <taxon>Bacteria</taxon>
        <taxon>Pseudomonadati</taxon>
        <taxon>Pseudomonadota</taxon>
        <taxon>Alphaproteobacteria</taxon>
        <taxon>Hyphomicrobiales</taxon>
        <taxon>Ancalomicrobiaceae</taxon>
        <taxon>Prosthecodimorpha</taxon>
    </lineage>
</organism>
<evidence type="ECO:0000256" key="3">
    <source>
        <dbReference type="ARBA" id="ARBA00022448"/>
    </source>
</evidence>
<dbReference type="FunFam" id="3.40.190.10:FF:000002">
    <property type="entry name" value="Glutamine ABC transporter periplasmic protein"/>
    <property type="match status" value="1"/>
</dbReference>
<reference evidence="9 10" key="1">
    <citation type="submission" date="2015-09" db="EMBL/GenBank/DDBJ databases">
        <authorList>
            <person name="Jackson K.R."/>
            <person name="Lunt B.L."/>
            <person name="Fisher J.N.B."/>
            <person name="Gardner A.V."/>
            <person name="Bailey M.E."/>
            <person name="Deus L.M."/>
            <person name="Earl A.S."/>
            <person name="Gibby P.D."/>
            <person name="Hartmann K.A."/>
            <person name="Liu J.E."/>
            <person name="Manci A.M."/>
            <person name="Nielsen D.A."/>
            <person name="Solomon M.B."/>
            <person name="Breakwell D.P."/>
            <person name="Burnett S.H."/>
            <person name="Grose J.H."/>
        </authorList>
    </citation>
    <scope>NUCLEOTIDE SEQUENCE [LARGE SCALE GENOMIC DNA]</scope>
    <source>
        <strain evidence="9 10">16</strain>
    </source>
</reference>
<dbReference type="GO" id="GO:0030288">
    <property type="term" value="C:outer membrane-bounded periplasmic space"/>
    <property type="evidence" value="ECO:0007669"/>
    <property type="project" value="InterPro"/>
</dbReference>
<evidence type="ECO:0000256" key="5">
    <source>
        <dbReference type="ARBA" id="ARBA00022764"/>
    </source>
</evidence>
<dbReference type="Proteomes" id="UP000048984">
    <property type="component" value="Unassembled WGS sequence"/>
</dbReference>
<dbReference type="AlphaFoldDB" id="A0A0P6W0N9"/>
<evidence type="ECO:0000256" key="2">
    <source>
        <dbReference type="ARBA" id="ARBA00010333"/>
    </source>
</evidence>
<feature type="signal peptide" evidence="7">
    <location>
        <begin position="1"/>
        <end position="23"/>
    </location>
</feature>
<dbReference type="RefSeq" id="WP_054357823.1">
    <property type="nucleotide sequence ID" value="NZ_JAPCYQ010000001.1"/>
</dbReference>
<dbReference type="Gene3D" id="3.40.190.10">
    <property type="entry name" value="Periplasmic binding protein-like II"/>
    <property type="match status" value="2"/>
</dbReference>
<dbReference type="SMART" id="SM00062">
    <property type="entry name" value="PBPb"/>
    <property type="match status" value="1"/>
</dbReference>
<evidence type="ECO:0000256" key="6">
    <source>
        <dbReference type="RuleBase" id="RU003744"/>
    </source>
</evidence>
<protein>
    <submittedName>
        <fullName evidence="9">Amino acid ABC transporter</fullName>
    </submittedName>
</protein>
<comment type="similarity">
    <text evidence="2 6">Belongs to the bacterial solute-binding protein 3 family.</text>
</comment>
<dbReference type="PANTHER" id="PTHR35936:SF17">
    <property type="entry name" value="ARGININE-BINDING EXTRACELLULAR PROTEIN ARTP"/>
    <property type="match status" value="1"/>
</dbReference>
<evidence type="ECO:0000256" key="1">
    <source>
        <dbReference type="ARBA" id="ARBA00004418"/>
    </source>
</evidence>
<dbReference type="NCBIfam" id="TIGR01096">
    <property type="entry name" value="3A0103s03R"/>
    <property type="match status" value="1"/>
</dbReference>
<dbReference type="PROSITE" id="PS01039">
    <property type="entry name" value="SBP_BACTERIAL_3"/>
    <property type="match status" value="1"/>
</dbReference>